<sequence>MKEEFQAFSEMVCADATYKLIDIKIPLYVLLIEDDNGRSEITAFGLFVNEQRETLEWFFNKYKECYLACSMTRVFITDKSLSIIIIIIFLYLDMKERTVIKPLFPQCRLVICLFHTLRTFNLVITCEKLGITPDERDRSKGIIEKLRYCKSEREYQDMYTIFLSEAPHAVKNYFIKNWHDIREEWVTGLAFNSGNFLNATNNRLESFNSKLKSVIPIFLNLSDFFKQLFVILKCVRSERDNKTIGVIQKHPTKKFKNDDEYKYYKLLTPYEFNYLKQSLSITDNSNVLCTTLTVCSCGFFNSMKLPCIHIFNKWISTNNCLYDEKLCDKRWTRNYYYMSQTILKEPLMPCEGETPVFVDVQPKISKIINKII</sequence>
<protein>
    <recommendedName>
        <fullName evidence="2">SWIM-type domain-containing protein</fullName>
    </recommendedName>
</protein>
<evidence type="ECO:0000313" key="3">
    <source>
        <dbReference type="EMBL" id="CAI6372024.1"/>
    </source>
</evidence>
<organism evidence="3 4">
    <name type="scientific">Macrosiphum euphorbiae</name>
    <name type="common">potato aphid</name>
    <dbReference type="NCBI Taxonomy" id="13131"/>
    <lineage>
        <taxon>Eukaryota</taxon>
        <taxon>Metazoa</taxon>
        <taxon>Ecdysozoa</taxon>
        <taxon>Arthropoda</taxon>
        <taxon>Hexapoda</taxon>
        <taxon>Insecta</taxon>
        <taxon>Pterygota</taxon>
        <taxon>Neoptera</taxon>
        <taxon>Paraneoptera</taxon>
        <taxon>Hemiptera</taxon>
        <taxon>Sternorrhyncha</taxon>
        <taxon>Aphidomorpha</taxon>
        <taxon>Aphidoidea</taxon>
        <taxon>Aphididae</taxon>
        <taxon>Macrosiphini</taxon>
        <taxon>Macrosiphum</taxon>
    </lineage>
</organism>
<evidence type="ECO:0000259" key="2">
    <source>
        <dbReference type="PROSITE" id="PS50966"/>
    </source>
</evidence>
<reference evidence="3 4" key="1">
    <citation type="submission" date="2023-01" db="EMBL/GenBank/DDBJ databases">
        <authorList>
            <person name="Whitehead M."/>
        </authorList>
    </citation>
    <scope>NUCLEOTIDE SEQUENCE [LARGE SCALE GENOMIC DNA]</scope>
</reference>
<dbReference type="PANTHER" id="PTHR31569">
    <property type="entry name" value="SWIM-TYPE DOMAIN-CONTAINING PROTEIN"/>
    <property type="match status" value="1"/>
</dbReference>
<feature type="domain" description="SWIM-type" evidence="2">
    <location>
        <begin position="277"/>
        <end position="318"/>
    </location>
</feature>
<dbReference type="PROSITE" id="PS50966">
    <property type="entry name" value="ZF_SWIM"/>
    <property type="match status" value="1"/>
</dbReference>
<comment type="caution">
    <text evidence="3">The sequence shown here is derived from an EMBL/GenBank/DDBJ whole genome shotgun (WGS) entry which is preliminary data.</text>
</comment>
<dbReference type="Pfam" id="PF21056">
    <property type="entry name" value="ZSWIM1-3_RNaseH-like"/>
    <property type="match status" value="1"/>
</dbReference>
<name>A0AAV0XWQ1_9HEMI</name>
<gene>
    <name evidence="3" type="ORF">MEUPH1_LOCUS25958</name>
</gene>
<dbReference type="AlphaFoldDB" id="A0AAV0XWQ1"/>
<keyword evidence="1" id="KW-0863">Zinc-finger</keyword>
<dbReference type="Proteomes" id="UP001160148">
    <property type="component" value="Unassembled WGS sequence"/>
</dbReference>
<proteinExistence type="predicted"/>
<dbReference type="InterPro" id="IPR007527">
    <property type="entry name" value="Znf_SWIM"/>
</dbReference>
<keyword evidence="1" id="KW-0479">Metal-binding</keyword>
<evidence type="ECO:0000256" key="1">
    <source>
        <dbReference type="PROSITE-ProRule" id="PRU00325"/>
    </source>
</evidence>
<dbReference type="PANTHER" id="PTHR31569:SF4">
    <property type="entry name" value="SWIM-TYPE DOMAIN-CONTAINING PROTEIN"/>
    <property type="match status" value="1"/>
</dbReference>
<evidence type="ECO:0000313" key="4">
    <source>
        <dbReference type="Proteomes" id="UP001160148"/>
    </source>
</evidence>
<keyword evidence="1" id="KW-0862">Zinc</keyword>
<accession>A0AAV0XWQ1</accession>
<keyword evidence="4" id="KW-1185">Reference proteome</keyword>
<dbReference type="GO" id="GO:0008270">
    <property type="term" value="F:zinc ion binding"/>
    <property type="evidence" value="ECO:0007669"/>
    <property type="project" value="UniProtKB-KW"/>
</dbReference>
<dbReference type="InterPro" id="IPR048324">
    <property type="entry name" value="ZSWIM1-3_RNaseH-like"/>
</dbReference>
<dbReference type="InterPro" id="IPR052579">
    <property type="entry name" value="Zinc_finger_SWIM"/>
</dbReference>
<dbReference type="EMBL" id="CARXXK010001017">
    <property type="protein sequence ID" value="CAI6372024.1"/>
    <property type="molecule type" value="Genomic_DNA"/>
</dbReference>